<dbReference type="EMBL" id="AFYH01022301">
    <property type="status" value="NOT_ANNOTATED_CDS"/>
    <property type="molecule type" value="Genomic_DNA"/>
</dbReference>
<dbReference type="STRING" id="7897.ENSLACP00000017925"/>
<evidence type="ECO:0000313" key="2">
    <source>
        <dbReference type="Proteomes" id="UP000008672"/>
    </source>
</evidence>
<dbReference type="OMA" id="CVRYRDF"/>
<dbReference type="EMBL" id="AFYH01022298">
    <property type="status" value="NOT_ANNOTATED_CDS"/>
    <property type="molecule type" value="Genomic_DNA"/>
</dbReference>
<reference evidence="1" key="3">
    <citation type="submission" date="2025-09" db="UniProtKB">
        <authorList>
            <consortium name="Ensembl"/>
        </authorList>
    </citation>
    <scope>IDENTIFICATION</scope>
</reference>
<dbReference type="InParanoid" id="H3B7Q4"/>
<dbReference type="InterPro" id="IPR011992">
    <property type="entry name" value="EF-hand-dom_pair"/>
</dbReference>
<dbReference type="EMBL" id="AFYH01022297">
    <property type="status" value="NOT_ANNOTATED_CDS"/>
    <property type="molecule type" value="Genomic_DNA"/>
</dbReference>
<dbReference type="Proteomes" id="UP000008672">
    <property type="component" value="Unassembled WGS sequence"/>
</dbReference>
<dbReference type="InterPro" id="IPR052603">
    <property type="entry name" value="EFCB6"/>
</dbReference>
<dbReference type="GeneTree" id="ENSGT00530000067013"/>
<dbReference type="EMBL" id="AFYH01022296">
    <property type="status" value="NOT_ANNOTATED_CDS"/>
    <property type="molecule type" value="Genomic_DNA"/>
</dbReference>
<dbReference type="HOGENOM" id="CLU_013413_0_0_1"/>
<reference evidence="1" key="2">
    <citation type="submission" date="2025-08" db="UniProtKB">
        <authorList>
            <consortium name="Ensembl"/>
        </authorList>
    </citation>
    <scope>IDENTIFICATION</scope>
</reference>
<proteinExistence type="predicted"/>
<evidence type="ECO:0000313" key="1">
    <source>
        <dbReference type="Ensembl" id="ENSLACP00000017925.1"/>
    </source>
</evidence>
<keyword evidence="2" id="KW-1185">Reference proteome</keyword>
<dbReference type="SUPFAM" id="SSF47473">
    <property type="entry name" value="EF-hand"/>
    <property type="match status" value="3"/>
</dbReference>
<dbReference type="EMBL" id="AFYH01022300">
    <property type="status" value="NOT_ANNOTATED_CDS"/>
    <property type="molecule type" value="Genomic_DNA"/>
</dbReference>
<dbReference type="Gene3D" id="1.10.238.10">
    <property type="entry name" value="EF-hand"/>
    <property type="match status" value="6"/>
</dbReference>
<reference evidence="2" key="1">
    <citation type="submission" date="2011-08" db="EMBL/GenBank/DDBJ databases">
        <title>The draft genome of Latimeria chalumnae.</title>
        <authorList>
            <person name="Di Palma F."/>
            <person name="Alfoldi J."/>
            <person name="Johnson J."/>
            <person name="Berlin A."/>
            <person name="Gnerre S."/>
            <person name="Jaffe D."/>
            <person name="MacCallum I."/>
            <person name="Young S."/>
            <person name="Walker B.J."/>
            <person name="Lander E."/>
            <person name="Lindblad-Toh K."/>
        </authorList>
    </citation>
    <scope>NUCLEOTIDE SEQUENCE [LARGE SCALE GENOMIC DNA]</scope>
    <source>
        <strain evidence="2">Wild caught</strain>
    </source>
</reference>
<dbReference type="PANTHER" id="PTHR20875">
    <property type="entry name" value="EF-HAND CALCIUM-BINDING DOMAIN-CONTAINING PROTEIN 6-RELATED"/>
    <property type="match status" value="1"/>
</dbReference>
<dbReference type="PANTHER" id="PTHR20875:SF0">
    <property type="entry name" value="GH12158P"/>
    <property type="match status" value="1"/>
</dbReference>
<name>H3B7Q4_LATCH</name>
<dbReference type="eggNOG" id="ENOG502QRVM">
    <property type="taxonomic scope" value="Eukaryota"/>
</dbReference>
<sequence length="852" mass="99565">SCRPLSPKSMKRFESILNRLCTYYKYHGVNVKVAFQDFDRQKIGIVTESQVSIHSFRPSPPSLTNPQALRILLRIYFEMRDFSNLTGTYRMFLRSIPRSTNVTEKELELLAYHYSDLERPEFCNYLNFLHDVSTTIALSNGTSLHKKAAAHSHYWPSQKHDNKGIQKVLDKLSAAVFINGIRTTEFFKDYDKLRCGVLTESQFIRCLVLACGKEAHLSNQDIQNLVDYYRTTDGRVYYREFCDIMENAFNVPHLEKRPTVEINRPANVFLQKTGRMLTQEEEIRLNETLKEIAEQVKKKRLMIHPFLKDFDNDVGYRREVTKSQFGRILHFLNLSVLPEDFKILCKKYEKPFSGGINYIEFLQSVDKEFSRLQVDSPVAVSDALKTSAPLYSVITCDSEEYYELFERIRHHVLVKRIRMAEFIKDFDPLRSGSITNSVFRRTVSMMGLSPELTEAQFNFLIERYADPKKSGNVIWKEFVEDIDPVYLFLQIKCKRVRLRSLPPLGIFQSILPEAGLSAVTPTESWKKSVLDGVLYRFKQKISRRRPLTKPVFLAFDKLNHGRVSRKQFQQCLVQIGLEATEQEIVAMEKQFCDDQGFNYIRLLEQIDPTPKVEKRYEERIKELHLINSKKKIVEQRPLTDLSSVLHKIKTKVSRERLQFYELMKDYDKLKSGRILTINFRRAIDRCDFDLQPSEVELLVHAYNSLEHPDYVDYVAFTDEIESVFTLKHLEKHPLAEVSQFHPVQEWTLNRLSAEDEAVYQTAMKILAEKVKKVTLQLVPLFEDFNPIHNGSVSRSQFHRVLKELELEPLLNGRQINVLADKFKVEVGRRQDVDYNAFCDAVYDAAQIDKRKP</sequence>
<dbReference type="EMBL" id="AFYH01022295">
    <property type="status" value="NOT_ANNOTATED_CDS"/>
    <property type="molecule type" value="Genomic_DNA"/>
</dbReference>
<dbReference type="Ensembl" id="ENSLACT00000018055.1">
    <property type="protein sequence ID" value="ENSLACP00000017925.1"/>
    <property type="gene ID" value="ENSLACG00000015792.1"/>
</dbReference>
<protein>
    <submittedName>
        <fullName evidence="1">Uncharacterized protein</fullName>
    </submittedName>
</protein>
<dbReference type="AlphaFoldDB" id="H3B7Q4"/>
<accession>H3B7Q4</accession>
<dbReference type="EMBL" id="AFYH01022299">
    <property type="status" value="NOT_ANNOTATED_CDS"/>
    <property type="molecule type" value="Genomic_DNA"/>
</dbReference>
<dbReference type="EMBL" id="AFYH01022302">
    <property type="status" value="NOT_ANNOTATED_CDS"/>
    <property type="molecule type" value="Genomic_DNA"/>
</dbReference>
<organism evidence="1 2">
    <name type="scientific">Latimeria chalumnae</name>
    <name type="common">Coelacanth</name>
    <dbReference type="NCBI Taxonomy" id="7897"/>
    <lineage>
        <taxon>Eukaryota</taxon>
        <taxon>Metazoa</taxon>
        <taxon>Chordata</taxon>
        <taxon>Craniata</taxon>
        <taxon>Vertebrata</taxon>
        <taxon>Euteleostomi</taxon>
        <taxon>Coelacanthiformes</taxon>
        <taxon>Coelacanthidae</taxon>
        <taxon>Latimeria</taxon>
    </lineage>
</organism>